<organism evidence="1 2">
    <name type="scientific">Decorospora gaudefroyi</name>
    <dbReference type="NCBI Taxonomy" id="184978"/>
    <lineage>
        <taxon>Eukaryota</taxon>
        <taxon>Fungi</taxon>
        <taxon>Dikarya</taxon>
        <taxon>Ascomycota</taxon>
        <taxon>Pezizomycotina</taxon>
        <taxon>Dothideomycetes</taxon>
        <taxon>Pleosporomycetidae</taxon>
        <taxon>Pleosporales</taxon>
        <taxon>Pleosporineae</taxon>
        <taxon>Pleosporaceae</taxon>
        <taxon>Decorospora</taxon>
    </lineage>
</organism>
<sequence>MCTVCVRILGNGLLEFLSVVDLLGSTKGEGELSRDLVRCRYVWVWDGLGLKHGVGCLKRWSLLSVREGRSWDRDCVCGLDLEGRGYMNVEALVAGSYFPCYAEHGL</sequence>
<evidence type="ECO:0000313" key="2">
    <source>
        <dbReference type="Proteomes" id="UP000800040"/>
    </source>
</evidence>
<dbReference type="Proteomes" id="UP000800040">
    <property type="component" value="Unassembled WGS sequence"/>
</dbReference>
<proteinExistence type="predicted"/>
<accession>A0A6A5K1I5</accession>
<reference evidence="1" key="1">
    <citation type="submission" date="2020-01" db="EMBL/GenBank/DDBJ databases">
        <authorList>
            <consortium name="DOE Joint Genome Institute"/>
            <person name="Haridas S."/>
            <person name="Albert R."/>
            <person name="Binder M."/>
            <person name="Bloem J."/>
            <person name="Labutti K."/>
            <person name="Salamov A."/>
            <person name="Andreopoulos B."/>
            <person name="Baker S.E."/>
            <person name="Barry K."/>
            <person name="Bills G."/>
            <person name="Bluhm B.H."/>
            <person name="Cannon C."/>
            <person name="Castanera R."/>
            <person name="Culley D.E."/>
            <person name="Daum C."/>
            <person name="Ezra D."/>
            <person name="Gonzalez J.B."/>
            <person name="Henrissat B."/>
            <person name="Kuo A."/>
            <person name="Liang C."/>
            <person name="Lipzen A."/>
            <person name="Lutzoni F."/>
            <person name="Magnuson J."/>
            <person name="Mondo S."/>
            <person name="Nolan M."/>
            <person name="Ohm R."/>
            <person name="Pangilinan J."/>
            <person name="Park H.-J."/>
            <person name="Ramirez L."/>
            <person name="Alfaro M."/>
            <person name="Sun H."/>
            <person name="Tritt A."/>
            <person name="Yoshinaga Y."/>
            <person name="Zwiers L.-H."/>
            <person name="Turgeon B.G."/>
            <person name="Goodwin S.B."/>
            <person name="Spatafora J.W."/>
            <person name="Crous P.W."/>
            <person name="Grigoriev I.V."/>
        </authorList>
    </citation>
    <scope>NUCLEOTIDE SEQUENCE</scope>
    <source>
        <strain evidence="1">P77</strain>
    </source>
</reference>
<protein>
    <submittedName>
        <fullName evidence="1">Uncharacterized protein</fullName>
    </submittedName>
</protein>
<evidence type="ECO:0000313" key="1">
    <source>
        <dbReference type="EMBL" id="KAF1829936.1"/>
    </source>
</evidence>
<dbReference type="AlphaFoldDB" id="A0A6A5K1I5"/>
<name>A0A6A5K1I5_9PLEO</name>
<gene>
    <name evidence="1" type="ORF">BDW02DRAFT_125113</name>
</gene>
<keyword evidence="2" id="KW-1185">Reference proteome</keyword>
<dbReference type="EMBL" id="ML975417">
    <property type="protein sequence ID" value="KAF1829936.1"/>
    <property type="molecule type" value="Genomic_DNA"/>
</dbReference>